<sequence>MSREGSFVDDASSLTSANQLYSPQLSSRGRYRHAGRPMLRRPRLMPGFRGPPDGSPDGPSYWSPGGPPRWPPGGPPRWPPPPGGPPGGFRGPPGGFRGSPGGFFGPPPGEFHGPGGPLDGHPGGPPPPPRIPGPPEHWGDRGPWGHNPWGSYYYNPPMPPHMPPPSAPPPPPYDYGRFYDYDRPQTISEQPAGLEQPAQSYHSSQSSVTSSSATIPLFITEEGLQKVDMPCFNTVCHLIDLYYRYVNPSYMVLPNRKLLVDYLSISPLCICLLSTMFKISSRYCSPDAVEDPKYLDQGFWAGQIERYGVSLAGFERLAAYILASQRGKDDHLEECAKLVKFYRFVDCTSCKELADIEQFLNISTPAQIIFREGFIRMLWNVYKFQVFRRVSFSSPYLKGKGTFEFPSNLELPMPDTDYYTRSSRTGGFKKDYRSLAKISRINFKDPVNEPIYDSSAIVVACHLLELVIDLVDDYKNMPEDEFDQTYNDFTSQLHKLRYLSMNAPFKVSPGNKMALNSNNMLNALVCDLSLIILGTMKLPSNVKLPVNSGSHGLLACKDIFGVPSASHHVLQSLSSDDIDGEKQWESYFMALNAAFDIHTLIRLGEGIAPPSLDQTTRFSTSIEPRAADVSAFSSVSQDSETWLQYPSFTLVIVIHCISILSTLCVFGSRNGIEAEETPSGIELKVSNSSKCRYAKTIAPVGLNPEHRLASLGEQLKKAADEKVSSSVLGYRMIEDINRYLEASGKYYEDVSNAKSQVDELLEQLHKEVF</sequence>
<dbReference type="AlphaFoldDB" id="A0A875S6C6"/>
<dbReference type="RefSeq" id="XP_038778309.1">
    <property type="nucleotide sequence ID" value="XM_038922381.1"/>
</dbReference>
<dbReference type="EMBL" id="CP064813">
    <property type="protein sequence ID" value="QPG74744.1"/>
    <property type="molecule type" value="Genomic_DNA"/>
</dbReference>
<gene>
    <name evidence="2" type="ORF">FOA43_002077</name>
</gene>
<feature type="compositionally biased region" description="Basic residues" evidence="1">
    <location>
        <begin position="29"/>
        <end position="43"/>
    </location>
</feature>
<feature type="compositionally biased region" description="Gly residues" evidence="1">
    <location>
        <begin position="86"/>
        <end position="104"/>
    </location>
</feature>
<feature type="region of interest" description="Disordered" evidence="1">
    <location>
        <begin position="1"/>
        <end position="139"/>
    </location>
</feature>
<dbReference type="Proteomes" id="UP000662931">
    <property type="component" value="Chromosome 2"/>
</dbReference>
<evidence type="ECO:0000313" key="2">
    <source>
        <dbReference type="EMBL" id="QPG74744.1"/>
    </source>
</evidence>
<evidence type="ECO:0000256" key="1">
    <source>
        <dbReference type="SAM" id="MobiDB-lite"/>
    </source>
</evidence>
<dbReference type="KEGG" id="bnn:FOA43_002077"/>
<accession>A0A875S6C6</accession>
<feature type="compositionally biased region" description="Pro residues" evidence="1">
    <location>
        <begin position="123"/>
        <end position="135"/>
    </location>
</feature>
<dbReference type="OrthoDB" id="10067394at2759"/>
<organism evidence="2 3">
    <name type="scientific">Eeniella nana</name>
    <name type="common">Yeast</name>
    <name type="synonym">Brettanomyces nanus</name>
    <dbReference type="NCBI Taxonomy" id="13502"/>
    <lineage>
        <taxon>Eukaryota</taxon>
        <taxon>Fungi</taxon>
        <taxon>Dikarya</taxon>
        <taxon>Ascomycota</taxon>
        <taxon>Saccharomycotina</taxon>
        <taxon>Pichiomycetes</taxon>
        <taxon>Pichiales</taxon>
        <taxon>Pichiaceae</taxon>
        <taxon>Brettanomyces</taxon>
    </lineage>
</organism>
<dbReference type="GeneID" id="62195478"/>
<feature type="compositionally biased region" description="Low complexity" evidence="1">
    <location>
        <begin position="44"/>
        <end position="64"/>
    </location>
</feature>
<feature type="compositionally biased region" description="Pro residues" evidence="1">
    <location>
        <begin position="65"/>
        <end position="85"/>
    </location>
</feature>
<name>A0A875S6C6_EENNA</name>
<proteinExistence type="predicted"/>
<reference evidence="2" key="1">
    <citation type="submission" date="2020-10" db="EMBL/GenBank/DDBJ databases">
        <authorList>
            <person name="Roach M.J.R."/>
        </authorList>
    </citation>
    <scope>NUCLEOTIDE SEQUENCE</scope>
    <source>
        <strain evidence="2">CBS 1945</strain>
    </source>
</reference>
<evidence type="ECO:0000313" key="3">
    <source>
        <dbReference type="Proteomes" id="UP000662931"/>
    </source>
</evidence>
<feature type="compositionally biased region" description="Polar residues" evidence="1">
    <location>
        <begin position="12"/>
        <end position="27"/>
    </location>
</feature>
<protein>
    <submittedName>
        <fullName evidence="2">Uncharacterized protein</fullName>
    </submittedName>
</protein>
<feature type="compositionally biased region" description="Gly residues" evidence="1">
    <location>
        <begin position="112"/>
        <end position="122"/>
    </location>
</feature>
<keyword evidence="3" id="KW-1185">Reference proteome</keyword>